<evidence type="ECO:0000259" key="1">
    <source>
        <dbReference type="Pfam" id="PF13302"/>
    </source>
</evidence>
<evidence type="ECO:0000313" key="2">
    <source>
        <dbReference type="EMBL" id="PXX17487.1"/>
    </source>
</evidence>
<gene>
    <name evidence="2" type="ORF">C7400_106204</name>
</gene>
<keyword evidence="3" id="KW-1185">Reference proteome</keyword>
<dbReference type="InterPro" id="IPR000182">
    <property type="entry name" value="GNAT_dom"/>
</dbReference>
<protein>
    <submittedName>
        <fullName evidence="2">RimJ/RimL family protein N-acetyltransferase</fullName>
    </submittedName>
</protein>
<dbReference type="GeneID" id="61305977"/>
<proteinExistence type="predicted"/>
<dbReference type="RefSeq" id="WP_231957589.1">
    <property type="nucleotide sequence ID" value="NZ_CAJMXT010000006.1"/>
</dbReference>
<dbReference type="EMBL" id="QJJV01000006">
    <property type="protein sequence ID" value="PXX17487.1"/>
    <property type="molecule type" value="Genomic_DNA"/>
</dbReference>
<comment type="caution">
    <text evidence="2">The sequence shown here is derived from an EMBL/GenBank/DDBJ whole genome shotgun (WGS) entry which is preliminary data.</text>
</comment>
<dbReference type="PANTHER" id="PTHR43792">
    <property type="entry name" value="GNAT FAMILY, PUTATIVE (AFU_ORTHOLOGUE AFUA_3G00765)-RELATED-RELATED"/>
    <property type="match status" value="1"/>
</dbReference>
<dbReference type="Pfam" id="PF13302">
    <property type="entry name" value="Acetyltransf_3"/>
    <property type="match status" value="1"/>
</dbReference>
<dbReference type="InterPro" id="IPR051531">
    <property type="entry name" value="N-acetyltransferase"/>
</dbReference>
<organism evidence="2 3">
    <name type="scientific">Paraburkholderia tropica</name>
    <dbReference type="NCBI Taxonomy" id="92647"/>
    <lineage>
        <taxon>Bacteria</taxon>
        <taxon>Pseudomonadati</taxon>
        <taxon>Pseudomonadota</taxon>
        <taxon>Betaproteobacteria</taxon>
        <taxon>Burkholderiales</taxon>
        <taxon>Burkholderiaceae</taxon>
        <taxon>Paraburkholderia</taxon>
    </lineage>
</organism>
<dbReference type="InterPro" id="IPR016181">
    <property type="entry name" value="Acyl_CoA_acyltransferase"/>
</dbReference>
<feature type="domain" description="N-acetyltransferase" evidence="1">
    <location>
        <begin position="1"/>
        <end position="140"/>
    </location>
</feature>
<accession>A0ABX5MRF3</accession>
<sequence>MRPPELRDFDDLYRMWSDPEVVRFVTGAPLTREDVWARLLRSMGHWAALGFGHWIVAEKSTAAFVGEVGFVRYMRGISPTFDASPEIGWMIARQAQRFGYASEAIAAAHGWAHTRWPDTETVCIISPENTASLKVASRFDYRQEFETTYKNKVVSVCRRAYSV</sequence>
<name>A0ABX5MRF3_9BURK</name>
<reference evidence="2 3" key="1">
    <citation type="submission" date="2018-05" db="EMBL/GenBank/DDBJ databases">
        <title>Genomic Encyclopedia of Type Strains, Phase IV (KMG-V): Genome sequencing to study the core and pangenomes of soil and plant-associated prokaryotes.</title>
        <authorList>
            <person name="Whitman W."/>
        </authorList>
    </citation>
    <scope>NUCLEOTIDE SEQUENCE [LARGE SCALE GENOMIC DNA]</scope>
    <source>
        <strain evidence="2 3">SIr-6563</strain>
    </source>
</reference>
<dbReference type="Proteomes" id="UP000247515">
    <property type="component" value="Unassembled WGS sequence"/>
</dbReference>
<dbReference type="Gene3D" id="3.40.630.30">
    <property type="match status" value="1"/>
</dbReference>
<dbReference type="SUPFAM" id="SSF55729">
    <property type="entry name" value="Acyl-CoA N-acyltransferases (Nat)"/>
    <property type="match status" value="1"/>
</dbReference>
<dbReference type="PANTHER" id="PTHR43792:SF16">
    <property type="entry name" value="N-ACETYLTRANSFERASE DOMAIN-CONTAINING PROTEIN"/>
    <property type="match status" value="1"/>
</dbReference>
<evidence type="ECO:0000313" key="3">
    <source>
        <dbReference type="Proteomes" id="UP000247515"/>
    </source>
</evidence>